<dbReference type="InterPro" id="IPR001296">
    <property type="entry name" value="Glyco_trans_1"/>
</dbReference>
<dbReference type="PANTHER" id="PTHR46401">
    <property type="entry name" value="GLYCOSYLTRANSFERASE WBBK-RELATED"/>
    <property type="match status" value="1"/>
</dbReference>
<gene>
    <name evidence="3" type="ORF">AYY18_18090</name>
</gene>
<evidence type="ECO:0000256" key="1">
    <source>
        <dbReference type="ARBA" id="ARBA00022679"/>
    </source>
</evidence>
<dbReference type="GO" id="GO:0016757">
    <property type="term" value="F:glycosyltransferase activity"/>
    <property type="evidence" value="ECO:0007669"/>
    <property type="project" value="InterPro"/>
</dbReference>
<dbReference type="Gene3D" id="3.40.50.2000">
    <property type="entry name" value="Glycogen Phosphorylase B"/>
    <property type="match status" value="1"/>
</dbReference>
<keyword evidence="1" id="KW-0808">Transferase</keyword>
<evidence type="ECO:0000313" key="4">
    <source>
        <dbReference type="Proteomes" id="UP000092377"/>
    </source>
</evidence>
<dbReference type="Proteomes" id="UP000092377">
    <property type="component" value="Unassembled WGS sequence"/>
</dbReference>
<comment type="caution">
    <text evidence="3">The sequence shown here is derived from an EMBL/GenBank/DDBJ whole genome shotgun (WGS) entry which is preliminary data.</text>
</comment>
<dbReference type="EMBL" id="LZEY01000011">
    <property type="protein sequence ID" value="OBU11874.1"/>
    <property type="molecule type" value="Genomic_DNA"/>
</dbReference>
<dbReference type="Pfam" id="PF00534">
    <property type="entry name" value="Glycos_transf_1"/>
    <property type="match status" value="1"/>
</dbReference>
<organism evidence="3 4">
    <name type="scientific">Morganella psychrotolerans</name>
    <dbReference type="NCBI Taxonomy" id="368603"/>
    <lineage>
        <taxon>Bacteria</taxon>
        <taxon>Pseudomonadati</taxon>
        <taxon>Pseudomonadota</taxon>
        <taxon>Gammaproteobacteria</taxon>
        <taxon>Enterobacterales</taxon>
        <taxon>Morganellaceae</taxon>
        <taxon>Morganella</taxon>
    </lineage>
</organism>
<evidence type="ECO:0000259" key="2">
    <source>
        <dbReference type="Pfam" id="PF00534"/>
    </source>
</evidence>
<evidence type="ECO:0000313" key="3">
    <source>
        <dbReference type="EMBL" id="OBU11874.1"/>
    </source>
</evidence>
<keyword evidence="4" id="KW-1185">Reference proteome</keyword>
<dbReference type="AlphaFoldDB" id="A0A1B8HR11"/>
<dbReference type="CDD" id="cd03801">
    <property type="entry name" value="GT4_PimA-like"/>
    <property type="match status" value="1"/>
</dbReference>
<dbReference type="SUPFAM" id="SSF53756">
    <property type="entry name" value="UDP-Glycosyltransferase/glycogen phosphorylase"/>
    <property type="match status" value="1"/>
</dbReference>
<reference evidence="4" key="1">
    <citation type="submission" date="2016-06" db="EMBL/GenBank/DDBJ databases">
        <authorList>
            <person name="Butler K."/>
        </authorList>
    </citation>
    <scope>NUCLEOTIDE SEQUENCE [LARGE SCALE GENOMIC DNA]</scope>
    <source>
        <strain evidence="4">GCSL-Mp20</strain>
    </source>
</reference>
<proteinExistence type="predicted"/>
<dbReference type="PANTHER" id="PTHR46401:SF2">
    <property type="entry name" value="GLYCOSYLTRANSFERASE WBBK-RELATED"/>
    <property type="match status" value="1"/>
</dbReference>
<feature type="domain" description="Glycosyl transferase family 1" evidence="2">
    <location>
        <begin position="204"/>
        <end position="352"/>
    </location>
</feature>
<name>A0A1B8HR11_9GAMM</name>
<protein>
    <recommendedName>
        <fullName evidence="2">Glycosyl transferase family 1 domain-containing protein</fullName>
    </recommendedName>
</protein>
<dbReference type="OrthoDB" id="9062832at2"/>
<sequence>MKIIAFLGEKFYKKNSTTFYCSSDSYKFIQQSFEKEKIIYSSQLKEYKDEPFTSILHSDKFYEVPFIDSNLNLVKHIINPIKLKKLIHTFDNIIKENSGSIFWVRNPALISILFTMRVMKHQERLISHFCADVKGISSSKYKFIKWILAIIIEKYILFCMKKIELYNDSIIFCTGSILHNRYKNSHYLLDIQTPQNYYPEQDDRENNFFLFVGRIQDDKGIFELLSAFKKYLITEKDKVQKLKFVGSGCDSKKLQQKIHDFGLEKNVDYLGPKNKEELYSLYNNCHCVIVPSKNKYEGFPRVIVESWYFRKPVIVSNVGGISGLAEHNINCILIDNIDVDKITQSLSKITDDIYYASIKTNLEKQTDITSTNYWKNKVIKEVNRKFHHD</sequence>
<accession>A0A1B8HR11</accession>
<dbReference type="RefSeq" id="WP_067400966.1">
    <property type="nucleotide sequence ID" value="NZ_LZEY01000011.1"/>
</dbReference>